<dbReference type="InterPro" id="IPR011053">
    <property type="entry name" value="Single_hybrid_motif"/>
</dbReference>
<reference evidence="3" key="1">
    <citation type="submission" date="2021-10" db="EMBL/GenBank/DDBJ databases">
        <title>Anaerobic single-cell dispensing facilitates the cultivation of human gut bacteria.</title>
        <authorList>
            <person name="Afrizal A."/>
        </authorList>
    </citation>
    <scope>NUCLEOTIDE SEQUENCE</scope>
    <source>
        <strain evidence="3">CLA-AA-H272</strain>
    </source>
</reference>
<dbReference type="InterPro" id="IPR001882">
    <property type="entry name" value="Biotin_BS"/>
</dbReference>
<evidence type="ECO:0000313" key="4">
    <source>
        <dbReference type="Proteomes" id="UP001199319"/>
    </source>
</evidence>
<name>A0AAE3ABM8_9FIRM</name>
<keyword evidence="4" id="KW-1185">Reference proteome</keyword>
<dbReference type="PROSITE" id="PS50968">
    <property type="entry name" value="BIOTINYL_LIPOYL"/>
    <property type="match status" value="1"/>
</dbReference>
<dbReference type="PANTHER" id="PTHR45266">
    <property type="entry name" value="OXALOACETATE DECARBOXYLASE ALPHA CHAIN"/>
    <property type="match status" value="1"/>
</dbReference>
<dbReference type="InterPro" id="IPR050709">
    <property type="entry name" value="Biotin_Carboxyl_Carrier/Decarb"/>
</dbReference>
<dbReference type="Pfam" id="PF00364">
    <property type="entry name" value="Biotin_lipoyl"/>
    <property type="match status" value="1"/>
</dbReference>
<evidence type="ECO:0000313" key="3">
    <source>
        <dbReference type="EMBL" id="MCC2129204.1"/>
    </source>
</evidence>
<keyword evidence="1" id="KW-0092">Biotin</keyword>
<dbReference type="Proteomes" id="UP001199319">
    <property type="component" value="Unassembled WGS sequence"/>
</dbReference>
<dbReference type="AlphaFoldDB" id="A0AAE3ABM8"/>
<dbReference type="PROSITE" id="PS00188">
    <property type="entry name" value="BIOTIN"/>
    <property type="match status" value="1"/>
</dbReference>
<protein>
    <submittedName>
        <fullName evidence="3">Biotin/lipoyl-binding protein</fullName>
    </submittedName>
</protein>
<feature type="domain" description="Lipoyl-binding" evidence="2">
    <location>
        <begin position="41"/>
        <end position="112"/>
    </location>
</feature>
<evidence type="ECO:0000259" key="2">
    <source>
        <dbReference type="PROSITE" id="PS50968"/>
    </source>
</evidence>
<organism evidence="3 4">
    <name type="scientific">Brotocaccenecus cirricatena</name>
    <dbReference type="NCBI Taxonomy" id="3064195"/>
    <lineage>
        <taxon>Bacteria</taxon>
        <taxon>Bacillati</taxon>
        <taxon>Bacillota</taxon>
        <taxon>Clostridia</taxon>
        <taxon>Eubacteriales</taxon>
        <taxon>Oscillospiraceae</taxon>
        <taxon>Brotocaccenecus</taxon>
    </lineage>
</organism>
<proteinExistence type="predicted"/>
<dbReference type="EMBL" id="JAJEPW010000015">
    <property type="protein sequence ID" value="MCC2129204.1"/>
    <property type="molecule type" value="Genomic_DNA"/>
</dbReference>
<accession>A0AAE3ABM8</accession>
<sequence length="112" mass="11131">MKKYRVNVNGTVFEVEIEEMTGAPAAPAVAAAAPAAPAAPAGGEKITAPMPGTILAVNVTSGSAVKKGDVLMILEAMKMENEIMAPCDGAVTSVSVTKGAAVESGTLLCTIG</sequence>
<dbReference type="CDD" id="cd06850">
    <property type="entry name" value="biotinyl_domain"/>
    <property type="match status" value="1"/>
</dbReference>
<comment type="caution">
    <text evidence="3">The sequence shown here is derived from an EMBL/GenBank/DDBJ whole genome shotgun (WGS) entry which is preliminary data.</text>
</comment>
<dbReference type="FunFam" id="2.40.50.100:FF:000003">
    <property type="entry name" value="Acetyl-CoA carboxylase biotin carboxyl carrier protein"/>
    <property type="match status" value="1"/>
</dbReference>
<dbReference type="RefSeq" id="WP_302928500.1">
    <property type="nucleotide sequence ID" value="NZ_JAJEPW010000015.1"/>
</dbReference>
<evidence type="ECO:0000256" key="1">
    <source>
        <dbReference type="ARBA" id="ARBA00023267"/>
    </source>
</evidence>
<dbReference type="SUPFAM" id="SSF51230">
    <property type="entry name" value="Single hybrid motif"/>
    <property type="match status" value="1"/>
</dbReference>
<gene>
    <name evidence="3" type="ORF">LKD37_06675</name>
</gene>
<dbReference type="Gene3D" id="2.40.50.100">
    <property type="match status" value="1"/>
</dbReference>
<dbReference type="PANTHER" id="PTHR45266:SF3">
    <property type="entry name" value="OXALOACETATE DECARBOXYLASE ALPHA CHAIN"/>
    <property type="match status" value="1"/>
</dbReference>
<dbReference type="InterPro" id="IPR000089">
    <property type="entry name" value="Biotin_lipoyl"/>
</dbReference>